<evidence type="ECO:0000313" key="8">
    <source>
        <dbReference type="RefSeq" id="XP_018009127.1"/>
    </source>
</evidence>
<dbReference type="GO" id="GO:0051015">
    <property type="term" value="F:actin filament binding"/>
    <property type="evidence" value="ECO:0007669"/>
    <property type="project" value="InterPro"/>
</dbReference>
<dbReference type="FunFam" id="2.80.10.50:FF:000064">
    <property type="entry name" value="Fascin"/>
    <property type="match status" value="1"/>
</dbReference>
<evidence type="ECO:0000313" key="7">
    <source>
        <dbReference type="Proteomes" id="UP000694843"/>
    </source>
</evidence>
<dbReference type="GO" id="GO:0016477">
    <property type="term" value="P:cell migration"/>
    <property type="evidence" value="ECO:0007669"/>
    <property type="project" value="TreeGrafter"/>
</dbReference>
<evidence type="ECO:0000256" key="5">
    <source>
        <dbReference type="ARBA" id="ARBA00023212"/>
    </source>
</evidence>
<sequence length="517" mass="57986">MKDVITHVLMSRGNGVVGEVNGCLSSVCGAPPGCWTVGLYNATAKYLTAETFGYKINANGVSLKKKQLWLLEPAERDLICFKSHLDKYLSVDQYGNVMCEADERDESCLFEVSVTDDEFGRWAIRNISRGYYLGAAGDKLVCSAKLPTDAELWTVHLAARPQVNLRSLGRKRYAHLSEAGDEVQFDANVPWGEDTLFTLEYRDEKYAIHTCNNMYLYKDGKLKKECTRDSLFCIEYHHGSLALRDYQGHYLSPIGSRAVLKSRSNTVTKDELFALEDSLPQASFVALLNQRYVSVKQGVDVTANQEEISDHERYQLEYDTSTGRWYVRTMQDKYWTLESGGGIQANAAKPTSNALFDLQWQADGSVAFRANNGKFIASKKSGHLYANADTPDDESARFYFYLINRQVLVLKCDQGFVGFRANSNKLECNKASYDTITVERSENGQVFFKSQTGGGYWTAGSDGLTADSPVPEGFHMELREGNRMAIKNTSGQYLQTEKNGGFKLGDNDPTRATLWEF</sequence>
<dbReference type="InterPro" id="IPR022768">
    <property type="entry name" value="Fascin-like_dom"/>
</dbReference>
<protein>
    <submittedName>
        <fullName evidence="8">Protein singed-like isoform X1</fullName>
    </submittedName>
</protein>
<evidence type="ECO:0000256" key="3">
    <source>
        <dbReference type="ARBA" id="ARBA00022490"/>
    </source>
</evidence>
<dbReference type="FunFam" id="2.80.10.50:FF:000015">
    <property type="entry name" value="Fascin"/>
    <property type="match status" value="1"/>
</dbReference>
<dbReference type="KEGG" id="hazt:108666723"/>
<feature type="domain" description="Fascin-like" evidence="6">
    <location>
        <begin position="415"/>
        <end position="517"/>
    </location>
</feature>
<feature type="domain" description="Fascin-like" evidence="6">
    <location>
        <begin position="164"/>
        <end position="275"/>
    </location>
</feature>
<dbReference type="GO" id="GO:0007163">
    <property type="term" value="P:establishment or maintenance of cell polarity"/>
    <property type="evidence" value="ECO:0007669"/>
    <property type="project" value="TreeGrafter"/>
</dbReference>
<dbReference type="Gene3D" id="2.80.10.50">
    <property type="match status" value="4"/>
</dbReference>
<dbReference type="PANTHER" id="PTHR10551">
    <property type="entry name" value="FASCIN"/>
    <property type="match status" value="1"/>
</dbReference>
<dbReference type="CDD" id="cd23351">
    <property type="entry name" value="beta-trefoil_singed_rpt2"/>
    <property type="match status" value="1"/>
</dbReference>
<dbReference type="Pfam" id="PF06268">
    <property type="entry name" value="Fascin"/>
    <property type="match status" value="4"/>
</dbReference>
<dbReference type="OrthoDB" id="10259868at2759"/>
<name>A0A8B7N5H2_HYAAZ</name>
<keyword evidence="5" id="KW-0206">Cytoskeleton</keyword>
<dbReference type="OMA" id="ECNKAIY"/>
<dbReference type="RefSeq" id="XP_018009127.1">
    <property type="nucleotide sequence ID" value="XM_018153638.2"/>
</dbReference>
<dbReference type="CTD" id="136026019"/>
<reference evidence="8" key="1">
    <citation type="submission" date="2025-08" db="UniProtKB">
        <authorList>
            <consortium name="RefSeq"/>
        </authorList>
    </citation>
    <scope>IDENTIFICATION</scope>
    <source>
        <tissue evidence="8">Whole organism</tissue>
    </source>
</reference>
<dbReference type="InterPro" id="IPR008999">
    <property type="entry name" value="Actin-crosslinking"/>
</dbReference>
<keyword evidence="3" id="KW-0963">Cytoplasm</keyword>
<accession>A0A8B7N5H2</accession>
<dbReference type="GO" id="GO:0030674">
    <property type="term" value="F:protein-macromolecule adaptor activity"/>
    <property type="evidence" value="ECO:0007669"/>
    <property type="project" value="InterPro"/>
</dbReference>
<dbReference type="GO" id="GO:0051017">
    <property type="term" value="P:actin filament bundle assembly"/>
    <property type="evidence" value="ECO:0007669"/>
    <property type="project" value="TreeGrafter"/>
</dbReference>
<evidence type="ECO:0000256" key="4">
    <source>
        <dbReference type="ARBA" id="ARBA00023203"/>
    </source>
</evidence>
<dbReference type="FunFam" id="2.80.10.50:FF:000008">
    <property type="entry name" value="Fascin"/>
    <property type="match status" value="1"/>
</dbReference>
<evidence type="ECO:0000256" key="1">
    <source>
        <dbReference type="ARBA" id="ARBA00004245"/>
    </source>
</evidence>
<dbReference type="Proteomes" id="UP000694843">
    <property type="component" value="Unplaced"/>
</dbReference>
<keyword evidence="7" id="KW-1185">Reference proteome</keyword>
<dbReference type="FunFam" id="2.80.10.50:FF:000010">
    <property type="entry name" value="Fascin"/>
    <property type="match status" value="1"/>
</dbReference>
<evidence type="ECO:0000256" key="2">
    <source>
        <dbReference type="ARBA" id="ARBA00007415"/>
    </source>
</evidence>
<dbReference type="PANTHER" id="PTHR10551:SF9">
    <property type="entry name" value="FASCIN-2"/>
    <property type="match status" value="1"/>
</dbReference>
<feature type="domain" description="Fascin-like" evidence="6">
    <location>
        <begin position="289"/>
        <end position="394"/>
    </location>
</feature>
<feature type="domain" description="Fascin-like" evidence="6">
    <location>
        <begin position="45"/>
        <end position="155"/>
    </location>
</feature>
<keyword evidence="4" id="KW-0009">Actin-binding</keyword>
<comment type="similarity">
    <text evidence="2">Belongs to the fascin family.</text>
</comment>
<evidence type="ECO:0000259" key="6">
    <source>
        <dbReference type="Pfam" id="PF06268"/>
    </source>
</evidence>
<dbReference type="SUPFAM" id="SSF50405">
    <property type="entry name" value="Actin-crosslinking proteins"/>
    <property type="match status" value="4"/>
</dbReference>
<dbReference type="GO" id="GO:0015629">
    <property type="term" value="C:actin cytoskeleton"/>
    <property type="evidence" value="ECO:0007669"/>
    <property type="project" value="TreeGrafter"/>
</dbReference>
<dbReference type="AlphaFoldDB" id="A0A8B7N5H2"/>
<comment type="subcellular location">
    <subcellularLocation>
        <location evidence="1">Cytoplasm</location>
        <location evidence="1">Cytoskeleton</location>
    </subcellularLocation>
</comment>
<gene>
    <name evidence="8" type="primary">LOC108666723</name>
</gene>
<dbReference type="PIRSF" id="PIRSF005682">
    <property type="entry name" value="Fascin"/>
    <property type="match status" value="1"/>
</dbReference>
<dbReference type="InterPro" id="IPR024703">
    <property type="entry name" value="Fascin_metazoans"/>
</dbReference>
<dbReference type="GeneID" id="108666723"/>
<proteinExistence type="inferred from homology"/>
<dbReference type="GO" id="GO:0005737">
    <property type="term" value="C:cytoplasm"/>
    <property type="evidence" value="ECO:0007669"/>
    <property type="project" value="TreeGrafter"/>
</dbReference>
<organism evidence="7 8">
    <name type="scientific">Hyalella azteca</name>
    <name type="common">Amphipod</name>
    <dbReference type="NCBI Taxonomy" id="294128"/>
    <lineage>
        <taxon>Eukaryota</taxon>
        <taxon>Metazoa</taxon>
        <taxon>Ecdysozoa</taxon>
        <taxon>Arthropoda</taxon>
        <taxon>Crustacea</taxon>
        <taxon>Multicrustacea</taxon>
        <taxon>Malacostraca</taxon>
        <taxon>Eumalacostraca</taxon>
        <taxon>Peracarida</taxon>
        <taxon>Amphipoda</taxon>
        <taxon>Senticaudata</taxon>
        <taxon>Talitrida</taxon>
        <taxon>Talitroidea</taxon>
        <taxon>Hyalellidae</taxon>
        <taxon>Hyalella</taxon>
    </lineage>
</organism>
<dbReference type="InterPro" id="IPR010431">
    <property type="entry name" value="Fascin"/>
</dbReference>